<evidence type="ECO:0000313" key="1">
    <source>
        <dbReference type="EMBL" id="KRK64859.1"/>
    </source>
</evidence>
<dbReference type="AlphaFoldDB" id="A0A0R1J1A6"/>
<sequence>MSEKTLQINSDISLEDAKELILEPELEKIIVDSSIASDYLPILYHIFRLNRITVLGNQRAIDIAPNIILDTDVDGYDERAVFVEV</sequence>
<protein>
    <submittedName>
        <fullName evidence="1">Uncharacterized protein</fullName>
    </submittedName>
</protein>
<dbReference type="RefSeq" id="WP_057765217.1">
    <property type="nucleotide sequence ID" value="NZ_AZDG01000007.1"/>
</dbReference>
<keyword evidence="2" id="KW-1185">Reference proteome</keyword>
<comment type="caution">
    <text evidence="1">The sequence shown here is derived from an EMBL/GenBank/DDBJ whole genome shotgun (WGS) entry which is preliminary data.</text>
</comment>
<proteinExistence type="predicted"/>
<name>A0A0R1J1A6_9LACO</name>
<dbReference type="Proteomes" id="UP000050929">
    <property type="component" value="Unassembled WGS sequence"/>
</dbReference>
<dbReference type="STRING" id="1423811.FC72_GL001913"/>
<dbReference type="EMBL" id="AZDG01000007">
    <property type="protein sequence ID" value="KRK64859.1"/>
    <property type="molecule type" value="Genomic_DNA"/>
</dbReference>
<accession>A0A0R1J1A6</accession>
<organism evidence="1 2">
    <name type="scientific">Companilactobacillus tucceti DSM 20183</name>
    <dbReference type="NCBI Taxonomy" id="1423811"/>
    <lineage>
        <taxon>Bacteria</taxon>
        <taxon>Bacillati</taxon>
        <taxon>Bacillota</taxon>
        <taxon>Bacilli</taxon>
        <taxon>Lactobacillales</taxon>
        <taxon>Lactobacillaceae</taxon>
        <taxon>Companilactobacillus</taxon>
    </lineage>
</organism>
<gene>
    <name evidence="1" type="ORF">FC72_GL001913</name>
</gene>
<reference evidence="1 2" key="1">
    <citation type="journal article" date="2015" name="Genome Announc.">
        <title>Expanding the biotechnology potential of lactobacilli through comparative genomics of 213 strains and associated genera.</title>
        <authorList>
            <person name="Sun Z."/>
            <person name="Harris H.M."/>
            <person name="McCann A."/>
            <person name="Guo C."/>
            <person name="Argimon S."/>
            <person name="Zhang W."/>
            <person name="Yang X."/>
            <person name="Jeffery I.B."/>
            <person name="Cooney J.C."/>
            <person name="Kagawa T.F."/>
            <person name="Liu W."/>
            <person name="Song Y."/>
            <person name="Salvetti E."/>
            <person name="Wrobel A."/>
            <person name="Rasinkangas P."/>
            <person name="Parkhill J."/>
            <person name="Rea M.C."/>
            <person name="O'Sullivan O."/>
            <person name="Ritari J."/>
            <person name="Douillard F.P."/>
            <person name="Paul Ross R."/>
            <person name="Yang R."/>
            <person name="Briner A.E."/>
            <person name="Felis G.E."/>
            <person name="de Vos W.M."/>
            <person name="Barrangou R."/>
            <person name="Klaenhammer T.R."/>
            <person name="Caufield P.W."/>
            <person name="Cui Y."/>
            <person name="Zhang H."/>
            <person name="O'Toole P.W."/>
        </authorList>
    </citation>
    <scope>NUCLEOTIDE SEQUENCE [LARGE SCALE GENOMIC DNA]</scope>
    <source>
        <strain evidence="1 2">DSM 20183</strain>
    </source>
</reference>
<dbReference type="PATRIC" id="fig|1423811.3.peg.1956"/>
<evidence type="ECO:0000313" key="2">
    <source>
        <dbReference type="Proteomes" id="UP000050929"/>
    </source>
</evidence>
<dbReference type="OrthoDB" id="2313819at2"/>